<protein>
    <submittedName>
        <fullName evidence="2">Uncharacterized protein</fullName>
    </submittedName>
</protein>
<comment type="caution">
    <text evidence="2">The sequence shown here is derived from an EMBL/GenBank/DDBJ whole genome shotgun (WGS) entry which is preliminary data.</text>
</comment>
<dbReference type="AlphaFoldDB" id="A0ABD0QFR3"/>
<evidence type="ECO:0000313" key="3">
    <source>
        <dbReference type="Proteomes" id="UP001529510"/>
    </source>
</evidence>
<dbReference type="EMBL" id="JAMKFB020000009">
    <property type="protein sequence ID" value="KAL0185008.1"/>
    <property type="molecule type" value="Genomic_DNA"/>
</dbReference>
<feature type="non-terminal residue" evidence="2">
    <location>
        <position position="1"/>
    </location>
</feature>
<keyword evidence="3" id="KW-1185">Reference proteome</keyword>
<sequence>RHRDSFERPTWQQRQRAGQQGAGVLLPQLQDGDGGLGLGAGRAGTGACGEDAGAHPPRRCQGKQRHVPTLRLHAQICGPAGADRYSCIR</sequence>
<name>A0ABD0QFR3_CIRMR</name>
<feature type="compositionally biased region" description="Low complexity" evidence="1">
    <location>
        <begin position="12"/>
        <end position="31"/>
    </location>
</feature>
<proteinExistence type="predicted"/>
<dbReference type="Proteomes" id="UP001529510">
    <property type="component" value="Unassembled WGS sequence"/>
</dbReference>
<evidence type="ECO:0000313" key="2">
    <source>
        <dbReference type="EMBL" id="KAL0185008.1"/>
    </source>
</evidence>
<feature type="compositionally biased region" description="Gly residues" evidence="1">
    <location>
        <begin position="32"/>
        <end position="43"/>
    </location>
</feature>
<evidence type="ECO:0000256" key="1">
    <source>
        <dbReference type="SAM" id="MobiDB-lite"/>
    </source>
</evidence>
<accession>A0ABD0QFR3</accession>
<feature type="region of interest" description="Disordered" evidence="1">
    <location>
        <begin position="1"/>
        <end position="43"/>
    </location>
</feature>
<gene>
    <name evidence="2" type="ORF">M9458_020704</name>
</gene>
<organism evidence="2 3">
    <name type="scientific">Cirrhinus mrigala</name>
    <name type="common">Mrigala</name>
    <dbReference type="NCBI Taxonomy" id="683832"/>
    <lineage>
        <taxon>Eukaryota</taxon>
        <taxon>Metazoa</taxon>
        <taxon>Chordata</taxon>
        <taxon>Craniata</taxon>
        <taxon>Vertebrata</taxon>
        <taxon>Euteleostomi</taxon>
        <taxon>Actinopterygii</taxon>
        <taxon>Neopterygii</taxon>
        <taxon>Teleostei</taxon>
        <taxon>Ostariophysi</taxon>
        <taxon>Cypriniformes</taxon>
        <taxon>Cyprinidae</taxon>
        <taxon>Labeoninae</taxon>
        <taxon>Labeonini</taxon>
        <taxon>Cirrhinus</taxon>
    </lineage>
</organism>
<reference evidence="2 3" key="1">
    <citation type="submission" date="2024-05" db="EMBL/GenBank/DDBJ databases">
        <title>Genome sequencing and assembly of Indian major carp, Cirrhinus mrigala (Hamilton, 1822).</title>
        <authorList>
            <person name="Mohindra V."/>
            <person name="Chowdhury L.M."/>
            <person name="Lal K."/>
            <person name="Jena J.K."/>
        </authorList>
    </citation>
    <scope>NUCLEOTIDE SEQUENCE [LARGE SCALE GENOMIC DNA]</scope>
    <source>
        <strain evidence="2">CM1030</strain>
        <tissue evidence="2">Blood</tissue>
    </source>
</reference>